<sequence length="37" mass="4097">KNKVEDITIPAGGYADIKMPWLSVKGKNDLHITVSEQ</sequence>
<evidence type="ECO:0000313" key="1">
    <source>
        <dbReference type="EMBL" id="GAH08373.1"/>
    </source>
</evidence>
<organism evidence="1">
    <name type="scientific">marine sediment metagenome</name>
    <dbReference type="NCBI Taxonomy" id="412755"/>
    <lineage>
        <taxon>unclassified sequences</taxon>
        <taxon>metagenomes</taxon>
        <taxon>ecological metagenomes</taxon>
    </lineage>
</organism>
<reference evidence="1" key="1">
    <citation type="journal article" date="2014" name="Front. Microbiol.">
        <title>High frequency of phylogenetically diverse reductive dehalogenase-homologous genes in deep subseafloor sedimentary metagenomes.</title>
        <authorList>
            <person name="Kawai M."/>
            <person name="Futagami T."/>
            <person name="Toyoda A."/>
            <person name="Takaki Y."/>
            <person name="Nishi S."/>
            <person name="Hori S."/>
            <person name="Arai W."/>
            <person name="Tsubouchi T."/>
            <person name="Morono Y."/>
            <person name="Uchiyama I."/>
            <person name="Ito T."/>
            <person name="Fujiyama A."/>
            <person name="Inagaki F."/>
            <person name="Takami H."/>
        </authorList>
    </citation>
    <scope>NUCLEOTIDE SEQUENCE</scope>
    <source>
        <strain evidence="1">Expedition CK06-06</strain>
    </source>
</reference>
<protein>
    <submittedName>
        <fullName evidence="1">Uncharacterized protein</fullName>
    </submittedName>
</protein>
<dbReference type="EMBL" id="BART01038866">
    <property type="protein sequence ID" value="GAH08373.1"/>
    <property type="molecule type" value="Genomic_DNA"/>
</dbReference>
<comment type="caution">
    <text evidence="1">The sequence shown here is derived from an EMBL/GenBank/DDBJ whole genome shotgun (WGS) entry which is preliminary data.</text>
</comment>
<proteinExistence type="predicted"/>
<accession>X1EI84</accession>
<dbReference type="AlphaFoldDB" id="X1EI84"/>
<name>X1EI84_9ZZZZ</name>
<feature type="non-terminal residue" evidence="1">
    <location>
        <position position="1"/>
    </location>
</feature>
<gene>
    <name evidence="1" type="ORF">S01H4_64211</name>
</gene>